<name>A0A552PNB6_9CHRO</name>
<comment type="caution">
    <text evidence="1">The sequence shown here is derived from an EMBL/GenBank/DDBJ whole genome shotgun (WGS) entry which is preliminary data.</text>
</comment>
<evidence type="ECO:0000313" key="2">
    <source>
        <dbReference type="Proteomes" id="UP000317165"/>
    </source>
</evidence>
<protein>
    <submittedName>
        <fullName evidence="1">Uncharacterized protein</fullName>
    </submittedName>
</protein>
<organism evidence="1 2">
    <name type="scientific">Microcystis panniformis Mp_MB_F_20051200_S9</name>
    <dbReference type="NCBI Taxonomy" id="2486223"/>
    <lineage>
        <taxon>Bacteria</taxon>
        <taxon>Bacillati</taxon>
        <taxon>Cyanobacteriota</taxon>
        <taxon>Cyanophyceae</taxon>
        <taxon>Oscillatoriophycideae</taxon>
        <taxon>Chroococcales</taxon>
        <taxon>Microcystaceae</taxon>
        <taxon>Microcystis</taxon>
    </lineage>
</organism>
<accession>A0A552PNB6</accession>
<sequence length="88" mass="10135">MVVTSRRSQNRNVLEFMTEEPFAPLGGVVILPLCYPRRLLPQNQCHWLLAPPPKWLHTLHNVLPFRYGGSSIRFAPITLYLISLSTYT</sequence>
<proteinExistence type="predicted"/>
<gene>
    <name evidence="1" type="ORF">EWV53_18745</name>
</gene>
<dbReference type="EMBL" id="SFAC01000221">
    <property type="protein sequence ID" value="TRV58480.1"/>
    <property type="molecule type" value="Genomic_DNA"/>
</dbReference>
<evidence type="ECO:0000313" key="1">
    <source>
        <dbReference type="EMBL" id="TRV58480.1"/>
    </source>
</evidence>
<dbReference type="AlphaFoldDB" id="A0A552PNB6"/>
<dbReference type="Proteomes" id="UP000317165">
    <property type="component" value="Unassembled WGS sequence"/>
</dbReference>
<reference evidence="1 2" key="1">
    <citation type="submission" date="2019-01" db="EMBL/GenBank/DDBJ databases">
        <title>Coherence of Microcystis species and biogeography revealed through population genomics.</title>
        <authorList>
            <person name="Perez-Carrascal O.M."/>
            <person name="Terrat Y."/>
            <person name="Giani A."/>
            <person name="Fortin N."/>
            <person name="Tromas N."/>
            <person name="Shapiro B.J."/>
        </authorList>
    </citation>
    <scope>NUCLEOTIDE SEQUENCE [LARGE SCALE GENOMIC DNA]</scope>
    <source>
        <strain evidence="1">Mp_MB_F_20051200_S9</strain>
    </source>
</reference>